<reference evidence="2 3" key="1">
    <citation type="submission" date="2020-04" db="EMBL/GenBank/DDBJ databases">
        <title>Draft genome of Pyxidicoccus fallax type strain.</title>
        <authorList>
            <person name="Whitworth D.E."/>
        </authorList>
    </citation>
    <scope>NUCLEOTIDE SEQUENCE [LARGE SCALE GENOMIC DNA]</scope>
    <source>
        <strain evidence="2 3">DSM 14698</strain>
    </source>
</reference>
<sequence length="193" mass="22153">MRHFVLNTMGNFDDDDLCLLRNFVDGIGMKGWRVHKGEPLAPVYPQDAKVFMSDDSPGIKLSSLIGNTVNMLLVSRELKETIEKHCGNSAEYLPLSIYDHRKRLYGRDYTLINPLRIHDCLDFKASDIDWDEENPDEILYVARRILAREKLKDAPPLFRIARDTSTYVVGEALASEMQQRGFTNVVLIELPIR</sequence>
<keyword evidence="3" id="KW-1185">Reference proteome</keyword>
<evidence type="ECO:0000313" key="3">
    <source>
        <dbReference type="Proteomes" id="UP000518300"/>
    </source>
</evidence>
<accession>A0A848L7E3</accession>
<evidence type="ECO:0000313" key="2">
    <source>
        <dbReference type="EMBL" id="NMO14689.1"/>
    </source>
</evidence>
<feature type="domain" description="Immunity MXAN-0049 protein" evidence="1">
    <location>
        <begin position="60"/>
        <end position="187"/>
    </location>
</feature>
<dbReference type="AlphaFoldDB" id="A0A848L7E3"/>
<protein>
    <recommendedName>
        <fullName evidence="1">Immunity MXAN-0049 protein domain-containing protein</fullName>
    </recommendedName>
</protein>
<dbReference type="Pfam" id="PF07791">
    <property type="entry name" value="Imm11"/>
    <property type="match status" value="1"/>
</dbReference>
<dbReference type="Proteomes" id="UP000518300">
    <property type="component" value="Unassembled WGS sequence"/>
</dbReference>
<proteinExistence type="predicted"/>
<gene>
    <name evidence="2" type="ORF">HG543_07430</name>
</gene>
<evidence type="ECO:0000259" key="1">
    <source>
        <dbReference type="Pfam" id="PF07791"/>
    </source>
</evidence>
<dbReference type="RefSeq" id="WP_169343985.1">
    <property type="nucleotide sequence ID" value="NZ_JABBJJ010000023.1"/>
</dbReference>
<dbReference type="EMBL" id="JABBJJ010000023">
    <property type="protein sequence ID" value="NMO14689.1"/>
    <property type="molecule type" value="Genomic_DNA"/>
</dbReference>
<name>A0A848L7E3_9BACT</name>
<organism evidence="2 3">
    <name type="scientific">Pyxidicoccus fallax</name>
    <dbReference type="NCBI Taxonomy" id="394095"/>
    <lineage>
        <taxon>Bacteria</taxon>
        <taxon>Pseudomonadati</taxon>
        <taxon>Myxococcota</taxon>
        <taxon>Myxococcia</taxon>
        <taxon>Myxococcales</taxon>
        <taxon>Cystobacterineae</taxon>
        <taxon>Myxococcaceae</taxon>
        <taxon>Pyxidicoccus</taxon>
    </lineage>
</organism>
<dbReference type="InterPro" id="IPR012433">
    <property type="entry name" value="Imm11"/>
</dbReference>
<comment type="caution">
    <text evidence="2">The sequence shown here is derived from an EMBL/GenBank/DDBJ whole genome shotgun (WGS) entry which is preliminary data.</text>
</comment>